<dbReference type="Pfam" id="PF23146">
    <property type="entry name" value="Zf_IFT144_1st"/>
    <property type="match status" value="1"/>
</dbReference>
<dbReference type="AlphaFoldDB" id="A0A139ANL3"/>
<organism evidence="11 12">
    <name type="scientific">Gonapodya prolifera (strain JEL478)</name>
    <name type="common">Monoblepharis prolifera</name>
    <dbReference type="NCBI Taxonomy" id="1344416"/>
    <lineage>
        <taxon>Eukaryota</taxon>
        <taxon>Fungi</taxon>
        <taxon>Fungi incertae sedis</taxon>
        <taxon>Chytridiomycota</taxon>
        <taxon>Chytridiomycota incertae sedis</taxon>
        <taxon>Monoblepharidomycetes</taxon>
        <taxon>Monoblepharidales</taxon>
        <taxon>Gonapodyaceae</taxon>
        <taxon>Gonapodya</taxon>
    </lineage>
</organism>
<keyword evidence="8" id="KW-0966">Cell projection</keyword>
<gene>
    <name evidence="11" type="ORF">M427DRAFT_153144</name>
</gene>
<feature type="region of interest" description="Disordered" evidence="9">
    <location>
        <begin position="290"/>
        <end position="375"/>
    </location>
</feature>
<evidence type="ECO:0000256" key="7">
    <source>
        <dbReference type="ARBA" id="ARBA00023212"/>
    </source>
</evidence>
<feature type="domain" description="IFT121-like zinc finger" evidence="10">
    <location>
        <begin position="244"/>
        <end position="290"/>
    </location>
</feature>
<reference evidence="11 12" key="1">
    <citation type="journal article" date="2015" name="Genome Biol. Evol.">
        <title>Phylogenomic analyses indicate that early fungi evolved digesting cell walls of algal ancestors of land plants.</title>
        <authorList>
            <person name="Chang Y."/>
            <person name="Wang S."/>
            <person name="Sekimoto S."/>
            <person name="Aerts A.L."/>
            <person name="Choi C."/>
            <person name="Clum A."/>
            <person name="LaButti K.M."/>
            <person name="Lindquist E.A."/>
            <person name="Yee Ngan C."/>
            <person name="Ohm R.A."/>
            <person name="Salamov A.A."/>
            <person name="Grigoriev I.V."/>
            <person name="Spatafora J.W."/>
            <person name="Berbee M.L."/>
        </authorList>
    </citation>
    <scope>NUCLEOTIDE SEQUENCE [LARGE SCALE GENOMIC DNA]</scope>
    <source>
        <strain evidence="11 12">JEL478</strain>
    </source>
</reference>
<name>A0A139ANL3_GONPJ</name>
<keyword evidence="3" id="KW-0853">WD repeat</keyword>
<sequence length="399" mass="44455">MYTNEYHRALSMLLQAPSDDPQVVDLAIETIGLARDDALTAILIDYLMGDTDGVPKDAKFIFKLYMSLGQYQDAARTAIIIAREEQAQGNYRAAHDLLLDNYRQLRTLDLTIPAELDRMLALLHSYVLVKILVKHEQHEKASRMLIRVANDISKFPAHVVPILTSTVVECYRSGLKRSALKFAAMVMRPEYRQTVDAKYRKKIEQIIRRPEKDERDEAKSPCPFCETLLPETALACTECKNRLPYCIVTGRHMVTSEWSVCPSCEFPALYSEFLTFLERSQQCPMCMSPVHPSRVSRVPPNLSNKTSGSATENTGPGAASASSPDPLIPLSSKLKSPMASEASIQSPMGSRTALWHGPEETLASERSSKRDSVVRMLPTEADIVGGLVGTREQSKNEPP</sequence>
<dbReference type="InterPro" id="IPR040379">
    <property type="entry name" value="WDR19/dyf-2"/>
</dbReference>
<dbReference type="OrthoDB" id="2144748at2759"/>
<evidence type="ECO:0000256" key="2">
    <source>
        <dbReference type="ARBA" id="ARBA00022490"/>
    </source>
</evidence>
<evidence type="ECO:0000256" key="6">
    <source>
        <dbReference type="ARBA" id="ARBA00023069"/>
    </source>
</evidence>
<keyword evidence="2" id="KW-0963">Cytoplasm</keyword>
<keyword evidence="7" id="KW-0206">Cytoskeleton</keyword>
<evidence type="ECO:0000256" key="5">
    <source>
        <dbReference type="ARBA" id="ARBA00022794"/>
    </source>
</evidence>
<protein>
    <recommendedName>
        <fullName evidence="10">IFT121-like zinc finger domain-containing protein</fullName>
    </recommendedName>
</protein>
<accession>A0A139ANL3</accession>
<dbReference type="GO" id="GO:0005929">
    <property type="term" value="C:cilium"/>
    <property type="evidence" value="ECO:0007669"/>
    <property type="project" value="TreeGrafter"/>
</dbReference>
<evidence type="ECO:0000256" key="8">
    <source>
        <dbReference type="ARBA" id="ARBA00023273"/>
    </source>
</evidence>
<dbReference type="Pfam" id="PF23145">
    <property type="entry name" value="Zf_2nd_IFT121"/>
    <property type="match status" value="1"/>
</dbReference>
<keyword evidence="12" id="KW-1185">Reference proteome</keyword>
<evidence type="ECO:0000256" key="3">
    <source>
        <dbReference type="ARBA" id="ARBA00022574"/>
    </source>
</evidence>
<dbReference type="GO" id="GO:0030991">
    <property type="term" value="C:intraciliary transport particle A"/>
    <property type="evidence" value="ECO:0007669"/>
    <property type="project" value="TreeGrafter"/>
</dbReference>
<evidence type="ECO:0000313" key="12">
    <source>
        <dbReference type="Proteomes" id="UP000070544"/>
    </source>
</evidence>
<dbReference type="GO" id="GO:0060271">
    <property type="term" value="P:cilium assembly"/>
    <property type="evidence" value="ECO:0007669"/>
    <property type="project" value="TreeGrafter"/>
</dbReference>
<dbReference type="PANTHER" id="PTHR14920:SF0">
    <property type="entry name" value="WD REPEAT DOMAIN 19"/>
    <property type="match status" value="1"/>
</dbReference>
<keyword evidence="4" id="KW-0677">Repeat</keyword>
<dbReference type="STRING" id="1344416.A0A139ANL3"/>
<comment type="subcellular location">
    <subcellularLocation>
        <location evidence="1">Cytoplasm</location>
        <location evidence="1">Cytoskeleton</location>
        <location evidence="1">Cilium basal body</location>
    </subcellularLocation>
</comment>
<evidence type="ECO:0000259" key="10">
    <source>
        <dbReference type="Pfam" id="PF23145"/>
    </source>
</evidence>
<dbReference type="EMBL" id="KQ965742">
    <property type="protein sequence ID" value="KXS18330.1"/>
    <property type="molecule type" value="Genomic_DNA"/>
</dbReference>
<evidence type="ECO:0000313" key="11">
    <source>
        <dbReference type="EMBL" id="KXS18330.1"/>
    </source>
</evidence>
<dbReference type="PANTHER" id="PTHR14920">
    <property type="entry name" value="OSMOTIC AVOIDANCE ABNORMAL PROTEIN 1/WD REPEAT MEMBRANE PROTEIN"/>
    <property type="match status" value="1"/>
</dbReference>
<keyword evidence="6" id="KW-0969">Cilium</keyword>
<keyword evidence="5" id="KW-0970">Cilium biogenesis/degradation</keyword>
<evidence type="ECO:0000256" key="4">
    <source>
        <dbReference type="ARBA" id="ARBA00022737"/>
    </source>
</evidence>
<dbReference type="InterPro" id="IPR056170">
    <property type="entry name" value="Znf_IFT121-like"/>
</dbReference>
<feature type="compositionally biased region" description="Low complexity" evidence="9">
    <location>
        <begin position="290"/>
        <end position="300"/>
    </location>
</feature>
<dbReference type="Proteomes" id="UP000070544">
    <property type="component" value="Unassembled WGS sequence"/>
</dbReference>
<evidence type="ECO:0000256" key="1">
    <source>
        <dbReference type="ARBA" id="ARBA00004120"/>
    </source>
</evidence>
<evidence type="ECO:0000256" key="9">
    <source>
        <dbReference type="SAM" id="MobiDB-lite"/>
    </source>
</evidence>
<proteinExistence type="predicted"/>
<feature type="compositionally biased region" description="Polar residues" evidence="9">
    <location>
        <begin position="301"/>
        <end position="314"/>
    </location>
</feature>
<dbReference type="GO" id="GO:0035721">
    <property type="term" value="P:intraciliary retrograde transport"/>
    <property type="evidence" value="ECO:0007669"/>
    <property type="project" value="InterPro"/>
</dbReference>